<feature type="transmembrane region" description="Helical" evidence="7">
    <location>
        <begin position="288"/>
        <end position="307"/>
    </location>
</feature>
<reference evidence="10 11" key="1">
    <citation type="submission" date="2019-12" db="EMBL/GenBank/DDBJ databases">
        <title>Genomic-based taxomic classification of the family Erythrobacteraceae.</title>
        <authorList>
            <person name="Xu L."/>
        </authorList>
    </citation>
    <scope>NUCLEOTIDE SEQUENCE [LARGE SCALE GENOMIC DNA]</scope>
    <source>
        <strain evidence="10 11">RC4-10-4</strain>
    </source>
</reference>
<evidence type="ECO:0000259" key="8">
    <source>
        <dbReference type="PROSITE" id="PS50893"/>
    </source>
</evidence>
<evidence type="ECO:0000256" key="5">
    <source>
        <dbReference type="ARBA" id="ARBA00022989"/>
    </source>
</evidence>
<dbReference type="Gene3D" id="1.20.1560.10">
    <property type="entry name" value="ABC transporter type 1, transmembrane domain"/>
    <property type="match status" value="1"/>
</dbReference>
<evidence type="ECO:0000256" key="2">
    <source>
        <dbReference type="ARBA" id="ARBA00022692"/>
    </source>
</evidence>
<proteinExistence type="predicted"/>
<feature type="transmembrane region" description="Helical" evidence="7">
    <location>
        <begin position="35"/>
        <end position="57"/>
    </location>
</feature>
<dbReference type="InterPro" id="IPR039421">
    <property type="entry name" value="Type_1_exporter"/>
</dbReference>
<dbReference type="PROSITE" id="PS50929">
    <property type="entry name" value="ABC_TM1F"/>
    <property type="match status" value="1"/>
</dbReference>
<dbReference type="InterPro" id="IPR027417">
    <property type="entry name" value="P-loop_NTPase"/>
</dbReference>
<evidence type="ECO:0000256" key="6">
    <source>
        <dbReference type="ARBA" id="ARBA00023136"/>
    </source>
</evidence>
<protein>
    <submittedName>
        <fullName evidence="10">ATP-binding cassette domain-containing protein</fullName>
    </submittedName>
</protein>
<dbReference type="EMBL" id="WTYH01000001">
    <property type="protein sequence ID" value="MXO93688.1"/>
    <property type="molecule type" value="Genomic_DNA"/>
</dbReference>
<name>A0A845A183_9SPHN</name>
<sequence>MRSDAGPHYAGPNDADGASFGDLLQAIRAYAADGIFGTLSIITLAAVLESAGLVLLVPVAETIFAGEGKGAARSGLTMQIAAWMEAVGLNSVLQQLAGLGVIFIALVALRAVVLLRRDIVLMQMSQGFIDRVRLDFFSLLAHADWPVIKRYRKAELLNTMTTNVGRLGQAIRFLSSGIVVGVLGLAYLASAFVVSVALGLALLGLIAIGGVFAAIWSRRSHRLGRQLNQANRFVMHETTTFLDGMKAAKAARAEDELSRRFAGSIAEARLISVQFVTQQGRLRNSIQFIASVAALLVLLLGYGVIGLNGGELVVMAAIVMRLAPNLVTTLTGVQSLAHAMPAFESIRAIEGELRRAKASGGIVPGREPSGEPPADQPLEAKAVSVEVNSLAGENITLVRADDLLFAPGTLVHVGGPSGAGKSTLVELFAGLHLPAQGMVSRGAYALDAASRPGWQARVSFAPQEPFIFDGTVRENLCWPNVEADDQQLWAALETAGAGDIVARLPAGLDEPMLDGGARLSGGERQRLCLARALLRPADLLILDEATSAMDAELERSIIGRLRQDIGNRVVLMVSHSLNAVMHADQRIEVTGGHARVVG</sequence>
<keyword evidence="5 7" id="KW-1133">Transmembrane helix</keyword>
<evidence type="ECO:0000313" key="10">
    <source>
        <dbReference type="EMBL" id="MXO93688.1"/>
    </source>
</evidence>
<evidence type="ECO:0000313" key="11">
    <source>
        <dbReference type="Proteomes" id="UP000460626"/>
    </source>
</evidence>
<organism evidence="10 11">
    <name type="scientific">Aurantiacibacter arachoides</name>
    <dbReference type="NCBI Taxonomy" id="1850444"/>
    <lineage>
        <taxon>Bacteria</taxon>
        <taxon>Pseudomonadati</taxon>
        <taxon>Pseudomonadota</taxon>
        <taxon>Alphaproteobacteria</taxon>
        <taxon>Sphingomonadales</taxon>
        <taxon>Erythrobacteraceae</taxon>
        <taxon>Aurantiacibacter</taxon>
    </lineage>
</organism>
<evidence type="ECO:0000259" key="9">
    <source>
        <dbReference type="PROSITE" id="PS50929"/>
    </source>
</evidence>
<dbReference type="CDD" id="cd03228">
    <property type="entry name" value="ABCC_MRP_Like"/>
    <property type="match status" value="1"/>
</dbReference>
<dbReference type="InterPro" id="IPR017871">
    <property type="entry name" value="ABC_transporter-like_CS"/>
</dbReference>
<dbReference type="SUPFAM" id="SSF52540">
    <property type="entry name" value="P-loop containing nucleoside triphosphate hydrolases"/>
    <property type="match status" value="1"/>
</dbReference>
<dbReference type="SUPFAM" id="SSF90123">
    <property type="entry name" value="ABC transporter transmembrane region"/>
    <property type="match status" value="1"/>
</dbReference>
<dbReference type="PROSITE" id="PS50893">
    <property type="entry name" value="ABC_TRANSPORTER_2"/>
    <property type="match status" value="1"/>
</dbReference>
<dbReference type="Proteomes" id="UP000460626">
    <property type="component" value="Unassembled WGS sequence"/>
</dbReference>
<dbReference type="Pfam" id="PF00664">
    <property type="entry name" value="ABC_membrane"/>
    <property type="match status" value="1"/>
</dbReference>
<keyword evidence="6 7" id="KW-0472">Membrane</keyword>
<dbReference type="InterPro" id="IPR011527">
    <property type="entry name" value="ABC1_TM_dom"/>
</dbReference>
<dbReference type="PROSITE" id="PS00211">
    <property type="entry name" value="ABC_TRANSPORTER_1"/>
    <property type="match status" value="1"/>
</dbReference>
<feature type="domain" description="ABC transporter" evidence="8">
    <location>
        <begin position="378"/>
        <end position="598"/>
    </location>
</feature>
<keyword evidence="3" id="KW-0547">Nucleotide-binding</keyword>
<keyword evidence="4 10" id="KW-0067">ATP-binding</keyword>
<dbReference type="PANTHER" id="PTHR24221:SF654">
    <property type="entry name" value="ATP-BINDING CASSETTE SUB-FAMILY B MEMBER 6"/>
    <property type="match status" value="1"/>
</dbReference>
<feature type="transmembrane region" description="Helical" evidence="7">
    <location>
        <begin position="92"/>
        <end position="115"/>
    </location>
</feature>
<dbReference type="Gene3D" id="3.40.50.300">
    <property type="entry name" value="P-loop containing nucleotide triphosphate hydrolases"/>
    <property type="match status" value="1"/>
</dbReference>
<keyword evidence="2 7" id="KW-0812">Transmembrane</keyword>
<evidence type="ECO:0000256" key="1">
    <source>
        <dbReference type="ARBA" id="ARBA00004651"/>
    </source>
</evidence>
<accession>A0A845A183</accession>
<feature type="transmembrane region" description="Helical" evidence="7">
    <location>
        <begin position="196"/>
        <end position="216"/>
    </location>
</feature>
<feature type="transmembrane region" description="Helical" evidence="7">
    <location>
        <begin position="170"/>
        <end position="190"/>
    </location>
</feature>
<dbReference type="GO" id="GO:0034040">
    <property type="term" value="F:ATPase-coupled lipid transmembrane transporter activity"/>
    <property type="evidence" value="ECO:0007669"/>
    <property type="project" value="TreeGrafter"/>
</dbReference>
<keyword evidence="11" id="KW-1185">Reference proteome</keyword>
<feature type="domain" description="ABC transmembrane type-1" evidence="9">
    <location>
        <begin position="80"/>
        <end position="338"/>
    </location>
</feature>
<dbReference type="GO" id="GO:0005524">
    <property type="term" value="F:ATP binding"/>
    <property type="evidence" value="ECO:0007669"/>
    <property type="project" value="UniProtKB-KW"/>
</dbReference>
<dbReference type="GO" id="GO:0005886">
    <property type="term" value="C:plasma membrane"/>
    <property type="evidence" value="ECO:0007669"/>
    <property type="project" value="UniProtKB-SubCell"/>
</dbReference>
<dbReference type="InterPro" id="IPR036640">
    <property type="entry name" value="ABC1_TM_sf"/>
</dbReference>
<dbReference type="PANTHER" id="PTHR24221">
    <property type="entry name" value="ATP-BINDING CASSETTE SUB-FAMILY B"/>
    <property type="match status" value="1"/>
</dbReference>
<dbReference type="InterPro" id="IPR003439">
    <property type="entry name" value="ABC_transporter-like_ATP-bd"/>
</dbReference>
<dbReference type="InterPro" id="IPR003593">
    <property type="entry name" value="AAA+_ATPase"/>
</dbReference>
<evidence type="ECO:0000256" key="4">
    <source>
        <dbReference type="ARBA" id="ARBA00022840"/>
    </source>
</evidence>
<dbReference type="GO" id="GO:0016887">
    <property type="term" value="F:ATP hydrolysis activity"/>
    <property type="evidence" value="ECO:0007669"/>
    <property type="project" value="InterPro"/>
</dbReference>
<dbReference type="RefSeq" id="WP_131452934.1">
    <property type="nucleotide sequence ID" value="NZ_BMJK01000001.1"/>
</dbReference>
<dbReference type="Pfam" id="PF00005">
    <property type="entry name" value="ABC_tran"/>
    <property type="match status" value="1"/>
</dbReference>
<comment type="caution">
    <text evidence="10">The sequence shown here is derived from an EMBL/GenBank/DDBJ whole genome shotgun (WGS) entry which is preliminary data.</text>
</comment>
<comment type="subcellular location">
    <subcellularLocation>
        <location evidence="1">Cell membrane</location>
        <topology evidence="1">Multi-pass membrane protein</topology>
    </subcellularLocation>
</comment>
<dbReference type="AlphaFoldDB" id="A0A845A183"/>
<evidence type="ECO:0000256" key="7">
    <source>
        <dbReference type="SAM" id="Phobius"/>
    </source>
</evidence>
<evidence type="ECO:0000256" key="3">
    <source>
        <dbReference type="ARBA" id="ARBA00022741"/>
    </source>
</evidence>
<dbReference type="SMART" id="SM00382">
    <property type="entry name" value="AAA"/>
    <property type="match status" value="1"/>
</dbReference>
<dbReference type="GO" id="GO:0140359">
    <property type="term" value="F:ABC-type transporter activity"/>
    <property type="evidence" value="ECO:0007669"/>
    <property type="project" value="InterPro"/>
</dbReference>
<dbReference type="OrthoDB" id="5288711at2"/>
<gene>
    <name evidence="10" type="ORF">GRI62_08720</name>
</gene>